<gene>
    <name evidence="2" type="ordered locus">BB2238</name>
</gene>
<sequence>MIGVGVCLWADSTLQSGGHASRLLLDGKPFDTRAPLSLGTQARISGGRGDESLSGPLAGGPARRVKGYLPALPDGKLVARFSSVAELTGVSDAWMGGTSVGSGRRARVFHFRKIDDQKEVQLQIVAGQYTKAVKVRFYDDRDGIKAGVMYARYVEGSQLGLDFDIIEARSQEIATAESEIGYGCAAISLVGIQEYVFLTYALDSDVILTVSGANTYIGTTTVESGTVRIGHPLAFGRNGLIKVRAGAALDKHGYALPHRMIVNDGATVLE</sequence>
<dbReference type="EMBL" id="BX640443">
    <property type="protein sequence ID" value="CAE32734.1"/>
    <property type="molecule type" value="Genomic_DNA"/>
</dbReference>
<evidence type="ECO:0000313" key="2">
    <source>
        <dbReference type="EMBL" id="CAE32734.1"/>
    </source>
</evidence>
<name>A0A0H3LMV2_BORBR</name>
<protein>
    <submittedName>
        <fullName evidence="2">Uncharacterized protein</fullName>
    </submittedName>
</protein>
<dbReference type="RefSeq" id="WP_010926429.1">
    <property type="nucleotide sequence ID" value="NC_002927.3"/>
</dbReference>
<dbReference type="HOGENOM" id="CLU_1036938_0_0_4"/>
<accession>A0A0H3LMV2</accession>
<dbReference type="KEGG" id="bbr:BB2238"/>
<dbReference type="AlphaFoldDB" id="A0A0H3LMV2"/>
<organism evidence="2 3">
    <name type="scientific">Bordetella bronchiseptica (strain ATCC BAA-588 / NCTC 13252 / RB50)</name>
    <name type="common">Alcaligenes bronchisepticus</name>
    <dbReference type="NCBI Taxonomy" id="257310"/>
    <lineage>
        <taxon>Bacteria</taxon>
        <taxon>Pseudomonadati</taxon>
        <taxon>Pseudomonadota</taxon>
        <taxon>Betaproteobacteria</taxon>
        <taxon>Burkholderiales</taxon>
        <taxon>Alcaligenaceae</taxon>
        <taxon>Bordetella</taxon>
    </lineage>
</organism>
<dbReference type="InterPro" id="IPR013425">
    <property type="entry name" value="Autotrns_rpt"/>
</dbReference>
<evidence type="ECO:0000313" key="3">
    <source>
        <dbReference type="Proteomes" id="UP000001027"/>
    </source>
</evidence>
<dbReference type="Proteomes" id="UP000001027">
    <property type="component" value="Chromosome"/>
</dbReference>
<reference evidence="2 3" key="1">
    <citation type="journal article" date="2003" name="Nat. Genet.">
        <title>Comparative analysis of the genome sequences of Bordetella pertussis, Bordetella parapertussis and Bordetella bronchiseptica.</title>
        <authorList>
            <person name="Parkhill J."/>
            <person name="Sebaihia M."/>
            <person name="Preston A."/>
            <person name="Murphy L.D."/>
            <person name="Thomson N.R."/>
            <person name="Harris D.E."/>
            <person name="Holden M.T.G."/>
            <person name="Churcher C.M."/>
            <person name="Bentley S.D."/>
            <person name="Mungall K.L."/>
            <person name="Cerdeno-Tarraga A.-M."/>
            <person name="Temple L."/>
            <person name="James K.D."/>
            <person name="Harris B."/>
            <person name="Quail M.A."/>
            <person name="Achtman M."/>
            <person name="Atkin R."/>
            <person name="Baker S."/>
            <person name="Basham D."/>
            <person name="Bason N."/>
            <person name="Cherevach I."/>
            <person name="Chillingworth T."/>
            <person name="Collins M."/>
            <person name="Cronin A."/>
            <person name="Davis P."/>
            <person name="Doggett J."/>
            <person name="Feltwell T."/>
            <person name="Goble A."/>
            <person name="Hamlin N."/>
            <person name="Hauser H."/>
            <person name="Holroyd S."/>
            <person name="Jagels K."/>
            <person name="Leather S."/>
            <person name="Moule S."/>
            <person name="Norberczak H."/>
            <person name="O'Neil S."/>
            <person name="Ormond D."/>
            <person name="Price C."/>
            <person name="Rabbinowitsch E."/>
            <person name="Rutter S."/>
            <person name="Sanders M."/>
            <person name="Saunders D."/>
            <person name="Seeger K."/>
            <person name="Sharp S."/>
            <person name="Simmonds M."/>
            <person name="Skelton J."/>
            <person name="Squares R."/>
            <person name="Squares S."/>
            <person name="Stevens K."/>
            <person name="Unwin L."/>
            <person name="Whitehead S."/>
            <person name="Barrell B.G."/>
            <person name="Maskell D.J."/>
        </authorList>
    </citation>
    <scope>NUCLEOTIDE SEQUENCE [LARGE SCALE GENOMIC DNA]</scope>
    <source>
        <strain evidence="2 3">ATCC BAA-588 / NCTC 13252 / RB50</strain>
    </source>
</reference>
<evidence type="ECO:0000256" key="1">
    <source>
        <dbReference type="ARBA" id="ARBA00022729"/>
    </source>
</evidence>
<proteinExistence type="predicted"/>
<keyword evidence="1" id="KW-0732">Signal</keyword>
<dbReference type="NCBIfam" id="TIGR02601">
    <property type="entry name" value="autotrns_rpt"/>
    <property type="match status" value="1"/>
</dbReference>